<proteinExistence type="predicted"/>
<protein>
    <submittedName>
        <fullName evidence="1">Uncharacterized protein</fullName>
    </submittedName>
</protein>
<organism evidence="1">
    <name type="scientific">Anguilla anguilla</name>
    <name type="common">European freshwater eel</name>
    <name type="synonym">Muraena anguilla</name>
    <dbReference type="NCBI Taxonomy" id="7936"/>
    <lineage>
        <taxon>Eukaryota</taxon>
        <taxon>Metazoa</taxon>
        <taxon>Chordata</taxon>
        <taxon>Craniata</taxon>
        <taxon>Vertebrata</taxon>
        <taxon>Euteleostomi</taxon>
        <taxon>Actinopterygii</taxon>
        <taxon>Neopterygii</taxon>
        <taxon>Teleostei</taxon>
        <taxon>Anguilliformes</taxon>
        <taxon>Anguillidae</taxon>
        <taxon>Anguilla</taxon>
    </lineage>
</organism>
<name>A0A0E9UBC6_ANGAN</name>
<accession>A0A0E9UBC6</accession>
<evidence type="ECO:0000313" key="1">
    <source>
        <dbReference type="EMBL" id="JAH62500.1"/>
    </source>
</evidence>
<sequence length="39" mass="4453">MQRRFGMLPSSVCRTMTKTLHLPTNRQQLPLTRAAGQLL</sequence>
<dbReference type="AlphaFoldDB" id="A0A0E9UBC6"/>
<reference evidence="1" key="1">
    <citation type="submission" date="2014-11" db="EMBL/GenBank/DDBJ databases">
        <authorList>
            <person name="Amaro Gonzalez C."/>
        </authorList>
    </citation>
    <scope>NUCLEOTIDE SEQUENCE</scope>
</reference>
<dbReference type="EMBL" id="GBXM01046077">
    <property type="protein sequence ID" value="JAH62500.1"/>
    <property type="molecule type" value="Transcribed_RNA"/>
</dbReference>
<reference evidence="1" key="2">
    <citation type="journal article" date="2015" name="Fish Shellfish Immunol.">
        <title>Early steps in the European eel (Anguilla anguilla)-Vibrio vulnificus interaction in the gills: Role of the RtxA13 toxin.</title>
        <authorList>
            <person name="Callol A."/>
            <person name="Pajuelo D."/>
            <person name="Ebbesson L."/>
            <person name="Teles M."/>
            <person name="MacKenzie S."/>
            <person name="Amaro C."/>
        </authorList>
    </citation>
    <scope>NUCLEOTIDE SEQUENCE</scope>
</reference>